<organism evidence="2 3">
    <name type="scientific">Alkalihalophilus pseudofirmus</name>
    <name type="common">Bacillus pseudofirmus</name>
    <dbReference type="NCBI Taxonomy" id="79885"/>
    <lineage>
        <taxon>Bacteria</taxon>
        <taxon>Bacillati</taxon>
        <taxon>Bacillota</taxon>
        <taxon>Bacilli</taxon>
        <taxon>Bacillales</taxon>
        <taxon>Bacillaceae</taxon>
        <taxon>Alkalihalophilus</taxon>
    </lineage>
</organism>
<dbReference type="InterPro" id="IPR048421">
    <property type="entry name" value="YqgU_beta-prop"/>
</dbReference>
<name>A0AAJ2KSK2_ALKPS</name>
<evidence type="ECO:0000259" key="1">
    <source>
        <dbReference type="Pfam" id="PF21101"/>
    </source>
</evidence>
<reference evidence="2" key="1">
    <citation type="submission" date="2023-10" db="EMBL/GenBank/DDBJ databases">
        <title>Screening of Alkalihalophilus pseudofirmusBZ-TG-HK211 and Its Alleviation of Salt Stress on Rapeseed Growth.</title>
        <authorList>
            <person name="Zhao B."/>
            <person name="Guo T."/>
        </authorList>
    </citation>
    <scope>NUCLEOTIDE SEQUENCE</scope>
    <source>
        <strain evidence="2">BZ-TG-HK211</strain>
    </source>
</reference>
<evidence type="ECO:0000313" key="3">
    <source>
        <dbReference type="Proteomes" id="UP001285636"/>
    </source>
</evidence>
<sequence length="368" mass="42993">MRRLIIILLFVVLLAGCSRESQPLPESTVNLTPKPAASSSYFQSDKIKPIQESNGIAMISEWFDEDTILYVEEKDQLSTLKKYHLYSGLEEPFFETEEWITEVEGNEDLTLFSIVTYDEFDQSSMYVIDAEGNRQLELQHFGDSYTVYWNPYKPSEMMLITYLPDWNFDVFHVHVDEQTVTAIEIPQTYFQWVNETQIAYLNWDAAAPNYEAPLVLYDLGTGEAEEMEKPLITFMSYSDHTQLEVSVDSMYELYTTYTFKSEGAEEISELEMPILNTYSDLWWIPFHMYDSDEGDFYYLRPKYSGDYFSYEDGYNLLKYNPRTNAEVSITELEDHLPIKLSPNGGKMLIGNRLEEVMELKNKEKVTLF</sequence>
<dbReference type="RefSeq" id="WP_323465794.1">
    <property type="nucleotide sequence ID" value="NZ_CP144224.1"/>
</dbReference>
<evidence type="ECO:0000313" key="2">
    <source>
        <dbReference type="EMBL" id="MDV2884051.1"/>
    </source>
</evidence>
<dbReference type="EMBL" id="JAWJAY010000001">
    <property type="protein sequence ID" value="MDV2884051.1"/>
    <property type="molecule type" value="Genomic_DNA"/>
</dbReference>
<accession>A0AAJ2KSK2</accession>
<comment type="caution">
    <text evidence="2">The sequence shown here is derived from an EMBL/GenBank/DDBJ whole genome shotgun (WGS) entry which is preliminary data.</text>
</comment>
<dbReference type="SUPFAM" id="SSF82171">
    <property type="entry name" value="DPP6 N-terminal domain-like"/>
    <property type="match status" value="1"/>
</dbReference>
<dbReference type="Proteomes" id="UP001285636">
    <property type="component" value="Unassembled WGS sequence"/>
</dbReference>
<dbReference type="Pfam" id="PF21101">
    <property type="entry name" value="YqgU"/>
    <property type="match status" value="1"/>
</dbReference>
<proteinExistence type="predicted"/>
<dbReference type="AlphaFoldDB" id="A0AAJ2KSK2"/>
<feature type="domain" description="YqgU-like 6-bladed beta-propeller" evidence="1">
    <location>
        <begin position="85"/>
        <end position="350"/>
    </location>
</feature>
<gene>
    <name evidence="2" type="ORF">RYX45_02600</name>
</gene>
<dbReference type="PROSITE" id="PS51257">
    <property type="entry name" value="PROKAR_LIPOPROTEIN"/>
    <property type="match status" value="1"/>
</dbReference>
<protein>
    <recommendedName>
        <fullName evidence="1">YqgU-like 6-bladed beta-propeller domain-containing protein</fullName>
    </recommendedName>
</protein>